<reference evidence="1 2" key="1">
    <citation type="journal article" date="2019" name="Int. J. Syst. Evol. Microbiol.">
        <title>The Global Catalogue of Microorganisms (GCM) 10K type strain sequencing project: providing services to taxonomists for standard genome sequencing and annotation.</title>
        <authorList>
            <consortium name="The Broad Institute Genomics Platform"/>
            <consortium name="The Broad Institute Genome Sequencing Center for Infectious Disease"/>
            <person name="Wu L."/>
            <person name="Ma J."/>
        </authorList>
    </citation>
    <scope>NUCLEOTIDE SEQUENCE [LARGE SCALE GENOMIC DNA]</scope>
    <source>
        <strain evidence="1 2">JCM 16013</strain>
    </source>
</reference>
<accession>A0ABN2S2J3</accession>
<evidence type="ECO:0000313" key="1">
    <source>
        <dbReference type="EMBL" id="GAA1978940.1"/>
    </source>
</evidence>
<proteinExistence type="predicted"/>
<dbReference type="RefSeq" id="WP_344659042.1">
    <property type="nucleotide sequence ID" value="NZ_BAAAQM010000025.1"/>
</dbReference>
<dbReference type="Proteomes" id="UP001499854">
    <property type="component" value="Unassembled WGS sequence"/>
</dbReference>
<evidence type="ECO:0000313" key="2">
    <source>
        <dbReference type="Proteomes" id="UP001499854"/>
    </source>
</evidence>
<protein>
    <submittedName>
        <fullName evidence="1">Uncharacterized protein</fullName>
    </submittedName>
</protein>
<gene>
    <name evidence="1" type="ORF">GCM10009838_44830</name>
</gene>
<dbReference type="EMBL" id="BAAAQM010000025">
    <property type="protein sequence ID" value="GAA1978940.1"/>
    <property type="molecule type" value="Genomic_DNA"/>
</dbReference>
<keyword evidence="2" id="KW-1185">Reference proteome</keyword>
<sequence length="144" mass="15536">MVYRLKFFCRAGEIGAEEAMTRLLDELRATGDPLLGEWLGPFGDGVAAYSLATRGPDGTARADWLAIEVHVGVEQIADSVIHADPDCDKGVWGCDLLAEISLSGSNPDWELVNRIWSAAASHWSAVAWDEMSGFDIQNSAPETG</sequence>
<comment type="caution">
    <text evidence="1">The sequence shown here is derived from an EMBL/GenBank/DDBJ whole genome shotgun (WGS) entry which is preliminary data.</text>
</comment>
<organism evidence="1 2">
    <name type="scientific">Catenulispora subtropica</name>
    <dbReference type="NCBI Taxonomy" id="450798"/>
    <lineage>
        <taxon>Bacteria</taxon>
        <taxon>Bacillati</taxon>
        <taxon>Actinomycetota</taxon>
        <taxon>Actinomycetes</taxon>
        <taxon>Catenulisporales</taxon>
        <taxon>Catenulisporaceae</taxon>
        <taxon>Catenulispora</taxon>
    </lineage>
</organism>
<name>A0ABN2S2J3_9ACTN</name>